<evidence type="ECO:0000256" key="3">
    <source>
        <dbReference type="ARBA" id="ARBA00022763"/>
    </source>
</evidence>
<dbReference type="CDD" id="cd00221">
    <property type="entry name" value="Vsr"/>
    <property type="match status" value="1"/>
</dbReference>
<organism evidence="7 8">
    <name type="scientific">Rufibacter tibetensis</name>
    <dbReference type="NCBI Taxonomy" id="512763"/>
    <lineage>
        <taxon>Bacteria</taxon>
        <taxon>Pseudomonadati</taxon>
        <taxon>Bacteroidota</taxon>
        <taxon>Cytophagia</taxon>
        <taxon>Cytophagales</taxon>
        <taxon>Hymenobacteraceae</taxon>
        <taxon>Rufibacter</taxon>
    </lineage>
</organism>
<dbReference type="GO" id="GO:0004519">
    <property type="term" value="F:endonuclease activity"/>
    <property type="evidence" value="ECO:0007669"/>
    <property type="project" value="UniProtKB-KW"/>
</dbReference>
<keyword evidence="2 7" id="KW-0255">Endonuclease</keyword>
<reference evidence="7 8" key="1">
    <citation type="submission" date="2015-08" db="EMBL/GenBank/DDBJ databases">
        <title>Complete genome sequence of Rufibacter tibetensis strain 1351t, a radiation-resistant bacterium from tibet plateau.</title>
        <authorList>
            <person name="Dai J."/>
        </authorList>
    </citation>
    <scope>NUCLEOTIDE SEQUENCE [LARGE SCALE GENOMIC DNA]</scope>
    <source>
        <strain evidence="7 8">1351</strain>
    </source>
</reference>
<dbReference type="PATRIC" id="fig|512763.3.peg.2198"/>
<dbReference type="GO" id="GO:0006298">
    <property type="term" value="P:mismatch repair"/>
    <property type="evidence" value="ECO:0007669"/>
    <property type="project" value="InterPro"/>
</dbReference>
<evidence type="ECO:0000256" key="1">
    <source>
        <dbReference type="ARBA" id="ARBA00022722"/>
    </source>
</evidence>
<dbReference type="SUPFAM" id="SSF52980">
    <property type="entry name" value="Restriction endonuclease-like"/>
    <property type="match status" value="1"/>
</dbReference>
<keyword evidence="4" id="KW-0378">Hydrolase</keyword>
<sequence length="160" mass="18620">MSHKKKKYSTSKDTAPLTAQERVSRYMRGNKSKHTQPELLLRQALWHGGLRGYRLHWKQLPGKPDVCYPGRKLAIFIHGCFWHRCPHCLPVMPKTNTPFWSAKFNRNQERDAQHREKLRSAGWQVLVIWACQLQEDLEGCLFTVKALHAGAPESYWLEAA</sequence>
<dbReference type="NCBIfam" id="TIGR00632">
    <property type="entry name" value="vsr"/>
    <property type="match status" value="1"/>
</dbReference>
<accession>A0A0P0C3C2</accession>
<evidence type="ECO:0000313" key="8">
    <source>
        <dbReference type="Proteomes" id="UP000061382"/>
    </source>
</evidence>
<evidence type="ECO:0000256" key="2">
    <source>
        <dbReference type="ARBA" id="ARBA00022759"/>
    </source>
</evidence>
<evidence type="ECO:0000256" key="5">
    <source>
        <dbReference type="ARBA" id="ARBA00023204"/>
    </source>
</evidence>
<keyword evidence="3" id="KW-0227">DNA damage</keyword>
<comment type="similarity">
    <text evidence="6">Belongs to the Vsr family.</text>
</comment>
<dbReference type="Proteomes" id="UP000061382">
    <property type="component" value="Chromosome"/>
</dbReference>
<protein>
    <submittedName>
        <fullName evidence="7">DNA mismatch endonuclease</fullName>
    </submittedName>
</protein>
<keyword evidence="5" id="KW-0234">DNA repair</keyword>
<dbReference type="EMBL" id="CP012643">
    <property type="protein sequence ID" value="ALI99244.1"/>
    <property type="molecule type" value="Genomic_DNA"/>
</dbReference>
<dbReference type="Pfam" id="PF03852">
    <property type="entry name" value="Vsr"/>
    <property type="match status" value="1"/>
</dbReference>
<dbReference type="InterPro" id="IPR011335">
    <property type="entry name" value="Restrct_endonuc-II-like"/>
</dbReference>
<dbReference type="OrthoDB" id="9801520at2"/>
<dbReference type="InterPro" id="IPR004603">
    <property type="entry name" value="DNA_mismatch_endonuc_vsr"/>
</dbReference>
<name>A0A0P0C3C2_9BACT</name>
<keyword evidence="1" id="KW-0540">Nuclease</keyword>
<dbReference type="Gene3D" id="3.40.960.10">
    <property type="entry name" value="VSR Endonuclease"/>
    <property type="match status" value="1"/>
</dbReference>
<proteinExistence type="inferred from homology"/>
<keyword evidence="8" id="KW-1185">Reference proteome</keyword>
<dbReference type="STRING" id="512763.DC20_09970"/>
<dbReference type="AlphaFoldDB" id="A0A0P0C3C2"/>
<dbReference type="KEGG" id="rti:DC20_09970"/>
<evidence type="ECO:0000256" key="4">
    <source>
        <dbReference type="ARBA" id="ARBA00022801"/>
    </source>
</evidence>
<dbReference type="RefSeq" id="WP_062543702.1">
    <property type="nucleotide sequence ID" value="NZ_CP012643.1"/>
</dbReference>
<dbReference type="GO" id="GO:0016787">
    <property type="term" value="F:hydrolase activity"/>
    <property type="evidence" value="ECO:0007669"/>
    <property type="project" value="UniProtKB-KW"/>
</dbReference>
<gene>
    <name evidence="7" type="ORF">DC20_09970</name>
</gene>
<evidence type="ECO:0000313" key="7">
    <source>
        <dbReference type="EMBL" id="ALI99244.1"/>
    </source>
</evidence>
<evidence type="ECO:0000256" key="6">
    <source>
        <dbReference type="ARBA" id="ARBA00029466"/>
    </source>
</evidence>